<evidence type="ECO:0000256" key="1">
    <source>
        <dbReference type="SAM" id="MobiDB-lite"/>
    </source>
</evidence>
<feature type="compositionally biased region" description="Basic residues" evidence="1">
    <location>
        <begin position="10"/>
        <end position="24"/>
    </location>
</feature>
<feature type="region of interest" description="Disordered" evidence="1">
    <location>
        <begin position="1"/>
        <end position="35"/>
    </location>
</feature>
<reference evidence="2" key="1">
    <citation type="journal article" date="2021" name="bioRxiv">
        <title>Whole Genome Assembly and Annotation of Northern Wild Rice, Zizania palustris L., Supports a Whole Genome Duplication in the Zizania Genus.</title>
        <authorList>
            <person name="Haas M."/>
            <person name="Kono T."/>
            <person name="Macchietto M."/>
            <person name="Millas R."/>
            <person name="McGilp L."/>
            <person name="Shao M."/>
            <person name="Duquette J."/>
            <person name="Hirsch C.N."/>
            <person name="Kimball J."/>
        </authorList>
    </citation>
    <scope>NUCLEOTIDE SEQUENCE</scope>
    <source>
        <tissue evidence="2">Fresh leaf tissue</tissue>
    </source>
</reference>
<accession>A0A8J5SVP7</accession>
<dbReference type="AlphaFoldDB" id="A0A8J5SVP7"/>
<dbReference type="EMBL" id="JAAALK010000283">
    <property type="protein sequence ID" value="KAG8070238.1"/>
    <property type="molecule type" value="Genomic_DNA"/>
</dbReference>
<proteinExistence type="predicted"/>
<reference evidence="2" key="2">
    <citation type="submission" date="2021-02" db="EMBL/GenBank/DDBJ databases">
        <authorList>
            <person name="Kimball J.A."/>
            <person name="Haas M.W."/>
            <person name="Macchietto M."/>
            <person name="Kono T."/>
            <person name="Duquette J."/>
            <person name="Shao M."/>
        </authorList>
    </citation>
    <scope>NUCLEOTIDE SEQUENCE</scope>
    <source>
        <tissue evidence="2">Fresh leaf tissue</tissue>
    </source>
</reference>
<evidence type="ECO:0000313" key="3">
    <source>
        <dbReference type="Proteomes" id="UP000729402"/>
    </source>
</evidence>
<keyword evidence="3" id="KW-1185">Reference proteome</keyword>
<protein>
    <submittedName>
        <fullName evidence="2">Uncharacterized protein</fullName>
    </submittedName>
</protein>
<comment type="caution">
    <text evidence="2">The sequence shown here is derived from an EMBL/GenBank/DDBJ whole genome shotgun (WGS) entry which is preliminary data.</text>
</comment>
<gene>
    <name evidence="2" type="ORF">GUJ93_ZPchr0006g46213</name>
</gene>
<dbReference type="Proteomes" id="UP000729402">
    <property type="component" value="Unassembled WGS sequence"/>
</dbReference>
<name>A0A8J5SVP7_ZIZPA</name>
<organism evidence="2 3">
    <name type="scientific">Zizania palustris</name>
    <name type="common">Northern wild rice</name>
    <dbReference type="NCBI Taxonomy" id="103762"/>
    <lineage>
        <taxon>Eukaryota</taxon>
        <taxon>Viridiplantae</taxon>
        <taxon>Streptophyta</taxon>
        <taxon>Embryophyta</taxon>
        <taxon>Tracheophyta</taxon>
        <taxon>Spermatophyta</taxon>
        <taxon>Magnoliopsida</taxon>
        <taxon>Liliopsida</taxon>
        <taxon>Poales</taxon>
        <taxon>Poaceae</taxon>
        <taxon>BOP clade</taxon>
        <taxon>Oryzoideae</taxon>
        <taxon>Oryzeae</taxon>
        <taxon>Zizaniinae</taxon>
        <taxon>Zizania</taxon>
    </lineage>
</organism>
<evidence type="ECO:0000313" key="2">
    <source>
        <dbReference type="EMBL" id="KAG8070238.1"/>
    </source>
</evidence>
<sequence length="147" mass="15462">MGREAAKRLVASRRRGCGRHRRQRRDGSAGGFGASGSSAGGFDARGFGVSGNSVGSFYAGGFGSGGFGAGNEIREEAREGAGSWMGRRRVIDGRAMAVVETASARATRFVRRRMRGPAVGWGDGGGGDCMLNFFPIISLQNRRSDLI</sequence>